<keyword evidence="4" id="KW-1185">Reference proteome</keyword>
<dbReference type="InterPro" id="IPR020084">
    <property type="entry name" value="NUDIX_hydrolase_CS"/>
</dbReference>
<dbReference type="InterPro" id="IPR051325">
    <property type="entry name" value="Nudix_hydrolase_domain"/>
</dbReference>
<name>A0AAN7TTK5_9MYCE</name>
<sequence>MSLLIESIFFSKKESSKEQKENFINNFSKPNKYKDIIKSSDEKVTTSILNDYKGDFPIVSILLHILIDKKLSNSDSSMMELIDNKIKSITEFREKRKMNSFIIAYIDIDDLTIQSKSLRDDISDRLFPLFLSKLFKSGCSLVTNKFQDVIESLNIVEKTSIDRTGDYKCPICYKSGFANNLSQDDLREHIFIFHCNCSLHDIEDSIPICPICNNRPMERMGVHLHEEHGEKGIPTERQLSLSKIYAFCLVIVRKRSNNTYLLVNEAAGRGYWLPGGKLNVNEALQQCAIRETKEETGIDIELKGILRVEFSPMAGYSRMRVIFYAEPIDENQPPRLIPNYESMGAVYVSVNDLSSFSLRGKEPTIWFNYVDKNKPIHPLSLLALEGSLPK</sequence>
<dbReference type="GO" id="GO:0004081">
    <property type="term" value="F:bis(5'-nucleosyl)-tetraphosphatase (asymmetrical) activity"/>
    <property type="evidence" value="ECO:0007669"/>
    <property type="project" value="TreeGrafter"/>
</dbReference>
<dbReference type="AlphaFoldDB" id="A0AAN7TTK5"/>
<dbReference type="PANTHER" id="PTHR21340:SF0">
    <property type="entry name" value="BIS(5'-NUCLEOSYL)-TETRAPHOSPHATASE [ASYMMETRICAL]"/>
    <property type="match status" value="1"/>
</dbReference>
<feature type="domain" description="Nudix hydrolase" evidence="2">
    <location>
        <begin position="242"/>
        <end position="369"/>
    </location>
</feature>
<dbReference type="CDD" id="cd02883">
    <property type="entry name" value="NUDIX_Hydrolase"/>
    <property type="match status" value="1"/>
</dbReference>
<dbReference type="SUPFAM" id="SSF55811">
    <property type="entry name" value="Nudix"/>
    <property type="match status" value="1"/>
</dbReference>
<evidence type="ECO:0000259" key="2">
    <source>
        <dbReference type="PROSITE" id="PS51462"/>
    </source>
</evidence>
<dbReference type="Pfam" id="PF00293">
    <property type="entry name" value="NUDIX"/>
    <property type="match status" value="1"/>
</dbReference>
<protein>
    <recommendedName>
        <fullName evidence="2">Nudix hydrolase domain-containing protein</fullName>
    </recommendedName>
</protein>
<proteinExistence type="predicted"/>
<evidence type="ECO:0000313" key="4">
    <source>
        <dbReference type="Proteomes" id="UP001344447"/>
    </source>
</evidence>
<gene>
    <name evidence="3" type="ORF">RB653_010152</name>
</gene>
<dbReference type="PANTHER" id="PTHR21340">
    <property type="entry name" value="DIADENOSINE 5,5-P1,P4-TETRAPHOSPHATE PYROPHOSPHOHYDROLASE MUTT"/>
    <property type="match status" value="1"/>
</dbReference>
<dbReference type="PROSITE" id="PS00893">
    <property type="entry name" value="NUDIX_BOX"/>
    <property type="match status" value="1"/>
</dbReference>
<dbReference type="PROSITE" id="PS51462">
    <property type="entry name" value="NUDIX"/>
    <property type="match status" value="1"/>
</dbReference>
<comment type="caution">
    <text evidence="3">The sequence shown here is derived from an EMBL/GenBank/DDBJ whole genome shotgun (WGS) entry which is preliminary data.</text>
</comment>
<dbReference type="GO" id="GO:0006754">
    <property type="term" value="P:ATP biosynthetic process"/>
    <property type="evidence" value="ECO:0007669"/>
    <property type="project" value="TreeGrafter"/>
</dbReference>
<evidence type="ECO:0000313" key="3">
    <source>
        <dbReference type="EMBL" id="KAK5574898.1"/>
    </source>
</evidence>
<dbReference type="GO" id="GO:0006167">
    <property type="term" value="P:AMP biosynthetic process"/>
    <property type="evidence" value="ECO:0007669"/>
    <property type="project" value="TreeGrafter"/>
</dbReference>
<evidence type="ECO:0000256" key="1">
    <source>
        <dbReference type="ARBA" id="ARBA00022801"/>
    </source>
</evidence>
<accession>A0AAN7TTK5</accession>
<organism evidence="3 4">
    <name type="scientific">Dictyostelium firmibasis</name>
    <dbReference type="NCBI Taxonomy" id="79012"/>
    <lineage>
        <taxon>Eukaryota</taxon>
        <taxon>Amoebozoa</taxon>
        <taxon>Evosea</taxon>
        <taxon>Eumycetozoa</taxon>
        <taxon>Dictyostelia</taxon>
        <taxon>Dictyosteliales</taxon>
        <taxon>Dictyosteliaceae</taxon>
        <taxon>Dictyostelium</taxon>
    </lineage>
</organism>
<dbReference type="EMBL" id="JAVFKY010000006">
    <property type="protein sequence ID" value="KAK5574898.1"/>
    <property type="molecule type" value="Genomic_DNA"/>
</dbReference>
<dbReference type="FunFam" id="3.90.79.10:FF:000178">
    <property type="entry name" value="Uncharacterized protein"/>
    <property type="match status" value="1"/>
</dbReference>
<dbReference type="InterPro" id="IPR000086">
    <property type="entry name" value="NUDIX_hydrolase_dom"/>
</dbReference>
<reference evidence="3 4" key="1">
    <citation type="submission" date="2023-11" db="EMBL/GenBank/DDBJ databases">
        <title>Dfirmibasis_genome.</title>
        <authorList>
            <person name="Edelbroek B."/>
            <person name="Kjellin J."/>
            <person name="Jerlstrom-Hultqvist J."/>
            <person name="Soderbom F."/>
        </authorList>
    </citation>
    <scope>NUCLEOTIDE SEQUENCE [LARGE SCALE GENOMIC DNA]</scope>
    <source>
        <strain evidence="3 4">TNS-C-14</strain>
    </source>
</reference>
<dbReference type="Gene3D" id="3.90.79.10">
    <property type="entry name" value="Nucleoside Triphosphate Pyrophosphohydrolase"/>
    <property type="match status" value="1"/>
</dbReference>
<keyword evidence="1" id="KW-0378">Hydrolase</keyword>
<dbReference type="Proteomes" id="UP001344447">
    <property type="component" value="Unassembled WGS sequence"/>
</dbReference>
<dbReference type="InterPro" id="IPR015797">
    <property type="entry name" value="NUDIX_hydrolase-like_dom_sf"/>
</dbReference>